<dbReference type="SUPFAM" id="SSF53474">
    <property type="entry name" value="alpha/beta-Hydrolases"/>
    <property type="match status" value="1"/>
</dbReference>
<gene>
    <name evidence="2" type="ORF">M501DRAFT_1021698</name>
</gene>
<dbReference type="PANTHER" id="PTHR37017:SF8">
    <property type="entry name" value="AB HYDROLASE-1 DOMAIN-CONTAINING PROTEIN"/>
    <property type="match status" value="1"/>
</dbReference>
<dbReference type="OrthoDB" id="408373at2759"/>
<evidence type="ECO:0000259" key="1">
    <source>
        <dbReference type="Pfam" id="PF12697"/>
    </source>
</evidence>
<dbReference type="EMBL" id="MU006089">
    <property type="protein sequence ID" value="KAF2843361.1"/>
    <property type="molecule type" value="Genomic_DNA"/>
</dbReference>
<dbReference type="Proteomes" id="UP000799429">
    <property type="component" value="Unassembled WGS sequence"/>
</dbReference>
<organism evidence="2 3">
    <name type="scientific">Patellaria atrata CBS 101060</name>
    <dbReference type="NCBI Taxonomy" id="1346257"/>
    <lineage>
        <taxon>Eukaryota</taxon>
        <taxon>Fungi</taxon>
        <taxon>Dikarya</taxon>
        <taxon>Ascomycota</taxon>
        <taxon>Pezizomycotina</taxon>
        <taxon>Dothideomycetes</taxon>
        <taxon>Dothideomycetes incertae sedis</taxon>
        <taxon>Patellariales</taxon>
        <taxon>Patellariaceae</taxon>
        <taxon>Patellaria</taxon>
    </lineage>
</organism>
<dbReference type="Pfam" id="PF12697">
    <property type="entry name" value="Abhydrolase_6"/>
    <property type="match status" value="1"/>
</dbReference>
<dbReference type="InterPro" id="IPR052897">
    <property type="entry name" value="Sec-Metab_Biosynth_Hydrolase"/>
</dbReference>
<evidence type="ECO:0000313" key="2">
    <source>
        <dbReference type="EMBL" id="KAF2843361.1"/>
    </source>
</evidence>
<dbReference type="AlphaFoldDB" id="A0A9P4SI35"/>
<accession>A0A9P4SI35</accession>
<feature type="domain" description="AB hydrolase-1" evidence="1">
    <location>
        <begin position="12"/>
        <end position="248"/>
    </location>
</feature>
<dbReference type="InterPro" id="IPR000073">
    <property type="entry name" value="AB_hydrolase_1"/>
</dbReference>
<keyword evidence="3" id="KW-1185">Reference proteome</keyword>
<reference evidence="2" key="1">
    <citation type="journal article" date="2020" name="Stud. Mycol.">
        <title>101 Dothideomycetes genomes: a test case for predicting lifestyles and emergence of pathogens.</title>
        <authorList>
            <person name="Haridas S."/>
            <person name="Albert R."/>
            <person name="Binder M."/>
            <person name="Bloem J."/>
            <person name="Labutti K."/>
            <person name="Salamov A."/>
            <person name="Andreopoulos B."/>
            <person name="Baker S."/>
            <person name="Barry K."/>
            <person name="Bills G."/>
            <person name="Bluhm B."/>
            <person name="Cannon C."/>
            <person name="Castanera R."/>
            <person name="Culley D."/>
            <person name="Daum C."/>
            <person name="Ezra D."/>
            <person name="Gonzalez J."/>
            <person name="Henrissat B."/>
            <person name="Kuo A."/>
            <person name="Liang C."/>
            <person name="Lipzen A."/>
            <person name="Lutzoni F."/>
            <person name="Magnuson J."/>
            <person name="Mondo S."/>
            <person name="Nolan M."/>
            <person name="Ohm R."/>
            <person name="Pangilinan J."/>
            <person name="Park H.-J."/>
            <person name="Ramirez L."/>
            <person name="Alfaro M."/>
            <person name="Sun H."/>
            <person name="Tritt A."/>
            <person name="Yoshinaga Y."/>
            <person name="Zwiers L.-H."/>
            <person name="Turgeon B."/>
            <person name="Goodwin S."/>
            <person name="Spatafora J."/>
            <person name="Crous P."/>
            <person name="Grigoriev I."/>
        </authorList>
    </citation>
    <scope>NUCLEOTIDE SEQUENCE</scope>
    <source>
        <strain evidence="2">CBS 101060</strain>
    </source>
</reference>
<dbReference type="InterPro" id="IPR029058">
    <property type="entry name" value="AB_hydrolase_fold"/>
</dbReference>
<comment type="caution">
    <text evidence="2">The sequence shown here is derived from an EMBL/GenBank/DDBJ whole genome shotgun (WGS) entry which is preliminary data.</text>
</comment>
<evidence type="ECO:0000313" key="3">
    <source>
        <dbReference type="Proteomes" id="UP000799429"/>
    </source>
</evidence>
<sequence length="264" mass="28368">MGTPLPKPLPIVVLVPGAWHSPAHYALLIQMVENAGYTVVTAALPSLNSHDPANQSVARDSAYIRVALLEPQIDAGKEVLLVMHSYGGCPGAAAAKGLSVVERKERGEEGGVVGMVFLAAFVAGEGDSLKGKLPGGVYDSWVVENTQTKQLIVDNPQAVFYHDVEPELAQKVILELKTQAEPSLSSPSPSPAWPDKGFDGRRAYIQALQDRAIPFVAQDAMVKYSGVGWEVRQLDTSHSPFLSKPEELGDVVLELFRMFGGLEV</sequence>
<proteinExistence type="predicted"/>
<dbReference type="Gene3D" id="3.40.50.1820">
    <property type="entry name" value="alpha/beta hydrolase"/>
    <property type="match status" value="1"/>
</dbReference>
<dbReference type="PANTHER" id="PTHR37017">
    <property type="entry name" value="AB HYDROLASE-1 DOMAIN-CONTAINING PROTEIN-RELATED"/>
    <property type="match status" value="1"/>
</dbReference>
<protein>
    <submittedName>
        <fullName evidence="2">Alpha/beta-hydrolase</fullName>
    </submittedName>
</protein>
<name>A0A9P4SI35_9PEZI</name>